<dbReference type="InterPro" id="IPR025532">
    <property type="entry name" value="G6P_1-epimerase"/>
</dbReference>
<dbReference type="PANTHER" id="PTHR11122:SF13">
    <property type="entry name" value="GLUCOSE-6-PHOSPHATE 1-EPIMERASE"/>
    <property type="match status" value="1"/>
</dbReference>
<evidence type="ECO:0000256" key="5">
    <source>
        <dbReference type="ARBA" id="ARBA00023235"/>
    </source>
</evidence>
<dbReference type="GO" id="GO:0016020">
    <property type="term" value="C:membrane"/>
    <property type="evidence" value="ECO:0007669"/>
    <property type="project" value="UniProtKB-SubCell"/>
</dbReference>
<dbReference type="AlphaFoldDB" id="A0A6V8HAH0"/>
<feature type="transmembrane region" description="Helical" evidence="7">
    <location>
        <begin position="877"/>
        <end position="897"/>
    </location>
</feature>
<feature type="transmembrane region" description="Helical" evidence="7">
    <location>
        <begin position="588"/>
        <end position="610"/>
    </location>
</feature>
<sequence>MDRGKKPTSIGIGGSIPQPTVNINDNGTVDAKLPSGESVTVHLFGATVISWKLANGAEQLFVSSKAILDGSKAIRGGIPVVFPVFGPPPPNHATSSLPQHGFARSSNWEFLGKSSSESLGNKADTTVKLDFGLSSSMITEEFRKAWPYEFGLVYSVTLSPDNLETSLQVQNKGSESFDFHVLLHNYFKVPDVSKIAVTNLQDKVYIDKVDNKKEKNETNKEISITGETDRVYLDVDPTAPVAVIENGQPLFTITRKELNTVTVWNPWAENAKKMSDFGDEEYKGMVCVEPGAVKSWSVLEGGDAWEVEDEGLPTPPLLEAENEEYDQVVPDNLDNGTDNNALGQNGNGLILNGDNDNNNGTGTGPDPEPEEKEKPISWSQLPKKTQLLILVLARLSEPLTQTSLQAYLFYQLKSFDPSLPDSAISRQAGIFQGSFTAAQFLTSVWWGRAADSHWVGRKRVLLVGLFGTLISCVGFGFSRSFTAAIIFRILGGLMNSNVGVMRTMISEIIIEKKYASSLKLDRDQRANDGRYQSRAFLLLPMCFNVGVIIGPSLGGFLAEPVTSFPGIFGPGSFLGGKDGVWWMRHWPYAFPNLVSAVFILSAWAGIFFGLEETHESLRYQPDWGRTMGSAIARRFKRNQGYRYRRLDDDERSVFLEDDDDVVPASAATTSHPETLPVKRNKPSWKQLLTRNVILTLLTHSLLAMHTSAFNAMTFVFLPTPRAPEDSRRGFFHFNGGLGLTTQQVGIATSVIGLIGLPLQLFVYPRVQFRLGTLKSLRSFLPLSPLAYILMPFLVLIPRGAQFLIWPSFSFVVALQVLSRTFVLPAAIILVNNSVSDPSVLGTVHGVAQSISSGARTLGPFLGGLGLSLGLSHNIIGAVWWALAVEALLGWLVSWSIFEGEGIQRKKKVVPEEEALLNSESEEERR</sequence>
<dbReference type="CDD" id="cd09020">
    <property type="entry name" value="D-hex-6-P-epi_like"/>
    <property type="match status" value="1"/>
</dbReference>
<gene>
    <name evidence="8" type="ORF">TCE0_033r09083</name>
</gene>
<feature type="region of interest" description="Disordered" evidence="6">
    <location>
        <begin position="349"/>
        <end position="377"/>
    </location>
</feature>
<feature type="transmembrane region" description="Helical" evidence="7">
    <location>
        <begin position="775"/>
        <end position="796"/>
    </location>
</feature>
<dbReference type="InterPro" id="IPR011013">
    <property type="entry name" value="Gal_mutarotase_sf_dom"/>
</dbReference>
<evidence type="ECO:0000256" key="6">
    <source>
        <dbReference type="SAM" id="MobiDB-lite"/>
    </source>
</evidence>
<dbReference type="GO" id="GO:0005737">
    <property type="term" value="C:cytoplasm"/>
    <property type="evidence" value="ECO:0007669"/>
    <property type="project" value="TreeGrafter"/>
</dbReference>
<feature type="transmembrane region" description="Helical" evidence="7">
    <location>
        <begin position="459"/>
        <end position="477"/>
    </location>
</feature>
<evidence type="ECO:0000256" key="3">
    <source>
        <dbReference type="ARBA" id="ARBA00005866"/>
    </source>
</evidence>
<feature type="transmembrane region" description="Helical" evidence="7">
    <location>
        <begin position="483"/>
        <end position="505"/>
    </location>
</feature>
<dbReference type="Pfam" id="PF01263">
    <property type="entry name" value="Aldose_epim"/>
    <property type="match status" value="1"/>
</dbReference>
<feature type="transmembrane region" description="Helical" evidence="7">
    <location>
        <begin position="744"/>
        <end position="763"/>
    </location>
</feature>
<feature type="transmembrane region" description="Helical" evidence="7">
    <location>
        <begin position="692"/>
        <end position="717"/>
    </location>
</feature>
<keyword evidence="7" id="KW-1133">Transmembrane helix</keyword>
<dbReference type="SUPFAM" id="SSF103473">
    <property type="entry name" value="MFS general substrate transporter"/>
    <property type="match status" value="1"/>
</dbReference>
<dbReference type="InterPro" id="IPR036259">
    <property type="entry name" value="MFS_trans_sf"/>
</dbReference>
<evidence type="ECO:0000313" key="8">
    <source>
        <dbReference type="EMBL" id="GAM38397.1"/>
    </source>
</evidence>
<feature type="compositionally biased region" description="Low complexity" evidence="6">
    <location>
        <begin position="349"/>
        <end position="360"/>
    </location>
</feature>
<evidence type="ECO:0000256" key="1">
    <source>
        <dbReference type="ARBA" id="ARBA00001096"/>
    </source>
</evidence>
<comment type="similarity">
    <text evidence="3">Belongs to the glucose-6-phosphate 1-epimerase family.</text>
</comment>
<protein>
    <recommendedName>
        <fullName evidence="4">glucose-6-phosphate 1-epimerase</fullName>
        <ecNumber evidence="4">5.1.3.15</ecNumber>
    </recommendedName>
</protein>
<dbReference type="Proteomes" id="UP000053095">
    <property type="component" value="Unassembled WGS sequence"/>
</dbReference>
<dbReference type="EC" id="5.1.3.15" evidence="4"/>
<evidence type="ECO:0000313" key="9">
    <source>
        <dbReference type="Proteomes" id="UP000053095"/>
    </source>
</evidence>
<feature type="transmembrane region" description="Helical" evidence="7">
    <location>
        <begin position="429"/>
        <end position="447"/>
    </location>
</feature>
<dbReference type="InterPro" id="IPR014718">
    <property type="entry name" value="GH-type_carb-bd"/>
</dbReference>
<organism evidence="8 9">
    <name type="scientific">Talaromyces pinophilus</name>
    <name type="common">Penicillium pinophilum</name>
    <dbReference type="NCBI Taxonomy" id="128442"/>
    <lineage>
        <taxon>Eukaryota</taxon>
        <taxon>Fungi</taxon>
        <taxon>Dikarya</taxon>
        <taxon>Ascomycota</taxon>
        <taxon>Pezizomycotina</taxon>
        <taxon>Eurotiomycetes</taxon>
        <taxon>Eurotiomycetidae</taxon>
        <taxon>Eurotiales</taxon>
        <taxon>Trichocomaceae</taxon>
        <taxon>Talaromyces</taxon>
        <taxon>Talaromyces sect. Talaromyces</taxon>
    </lineage>
</organism>
<dbReference type="InterPro" id="IPR011701">
    <property type="entry name" value="MFS"/>
</dbReference>
<dbReference type="GO" id="GO:0047938">
    <property type="term" value="F:glucose-6-phosphate 1-epimerase activity"/>
    <property type="evidence" value="ECO:0007669"/>
    <property type="project" value="UniProtKB-EC"/>
</dbReference>
<dbReference type="SUPFAM" id="SSF74650">
    <property type="entry name" value="Galactose mutarotase-like"/>
    <property type="match status" value="1"/>
</dbReference>
<keyword evidence="7" id="KW-0812">Transmembrane</keyword>
<keyword evidence="5" id="KW-0413">Isomerase</keyword>
<keyword evidence="7" id="KW-0472">Membrane</keyword>
<evidence type="ECO:0000256" key="7">
    <source>
        <dbReference type="SAM" id="Phobius"/>
    </source>
</evidence>
<dbReference type="GO" id="GO:0005975">
    <property type="term" value="P:carbohydrate metabolic process"/>
    <property type="evidence" value="ECO:0007669"/>
    <property type="project" value="InterPro"/>
</dbReference>
<accession>A0A6V8HAH0</accession>
<dbReference type="GO" id="GO:0030246">
    <property type="term" value="F:carbohydrate binding"/>
    <property type="evidence" value="ECO:0007669"/>
    <property type="project" value="InterPro"/>
</dbReference>
<comment type="caution">
    <text evidence="8">The sequence shown here is derived from an EMBL/GenBank/DDBJ whole genome shotgun (WGS) entry which is preliminary data.</text>
</comment>
<dbReference type="Gene3D" id="1.20.1250.20">
    <property type="entry name" value="MFS general substrate transporter like domains"/>
    <property type="match status" value="1"/>
</dbReference>
<name>A0A6V8HAH0_TALPI</name>
<dbReference type="Pfam" id="PF07690">
    <property type="entry name" value="MFS_1"/>
    <property type="match status" value="1"/>
</dbReference>
<dbReference type="InterPro" id="IPR008183">
    <property type="entry name" value="Aldose_1/G6P_1-epimerase"/>
</dbReference>
<comment type="catalytic activity">
    <reaction evidence="1">
        <text>alpha-D-glucose 6-phosphate = beta-D-glucose 6-phosphate</text>
        <dbReference type="Rhea" id="RHEA:16249"/>
        <dbReference type="ChEBI" id="CHEBI:58225"/>
        <dbReference type="ChEBI" id="CHEBI:58247"/>
        <dbReference type="EC" id="5.1.3.15"/>
    </reaction>
</comment>
<dbReference type="GO" id="GO:0022857">
    <property type="term" value="F:transmembrane transporter activity"/>
    <property type="evidence" value="ECO:0007669"/>
    <property type="project" value="InterPro"/>
</dbReference>
<feature type="region of interest" description="Disordered" evidence="6">
    <location>
        <begin position="1"/>
        <end position="23"/>
    </location>
</feature>
<feature type="transmembrane region" description="Helical" evidence="7">
    <location>
        <begin position="535"/>
        <end position="558"/>
    </location>
</feature>
<comment type="subcellular location">
    <subcellularLocation>
        <location evidence="2">Membrane</location>
        <topology evidence="2">Multi-pass membrane protein</topology>
    </subcellularLocation>
</comment>
<dbReference type="EMBL" id="DF933829">
    <property type="protein sequence ID" value="GAM38397.1"/>
    <property type="molecule type" value="Genomic_DNA"/>
</dbReference>
<reference evidence="9" key="1">
    <citation type="journal article" date="2015" name="Genome Announc.">
        <title>Draft genome sequence of Talaromyces cellulolyticus strain Y-94, a source of lignocellulosic biomass-degrading enzymes.</title>
        <authorList>
            <person name="Fujii T."/>
            <person name="Koike H."/>
            <person name="Sawayama S."/>
            <person name="Yano S."/>
            <person name="Inoue H."/>
        </authorList>
    </citation>
    <scope>NUCLEOTIDE SEQUENCE [LARGE SCALE GENOMIC DNA]</scope>
    <source>
        <strain evidence="9">Y-94</strain>
    </source>
</reference>
<evidence type="ECO:0000256" key="2">
    <source>
        <dbReference type="ARBA" id="ARBA00004141"/>
    </source>
</evidence>
<dbReference type="PANTHER" id="PTHR11122">
    <property type="entry name" value="APOSPORY-ASSOCIATED PROTEIN C-RELATED"/>
    <property type="match status" value="1"/>
</dbReference>
<keyword evidence="9" id="KW-1185">Reference proteome</keyword>
<evidence type="ECO:0000256" key="4">
    <source>
        <dbReference type="ARBA" id="ARBA00012083"/>
    </source>
</evidence>
<dbReference type="Gene3D" id="2.70.98.10">
    <property type="match status" value="1"/>
</dbReference>
<proteinExistence type="inferred from homology"/>